<evidence type="ECO:0000313" key="1">
    <source>
        <dbReference type="EMBL" id="KAH3668499.1"/>
    </source>
</evidence>
<organism evidence="1 2">
    <name type="scientific">Ogataea philodendri</name>
    <dbReference type="NCBI Taxonomy" id="1378263"/>
    <lineage>
        <taxon>Eukaryota</taxon>
        <taxon>Fungi</taxon>
        <taxon>Dikarya</taxon>
        <taxon>Ascomycota</taxon>
        <taxon>Saccharomycotina</taxon>
        <taxon>Pichiomycetes</taxon>
        <taxon>Pichiales</taxon>
        <taxon>Pichiaceae</taxon>
        <taxon>Ogataea</taxon>
    </lineage>
</organism>
<protein>
    <submittedName>
        <fullName evidence="1">Uncharacterized protein</fullName>
    </submittedName>
</protein>
<dbReference type="Proteomes" id="UP000769157">
    <property type="component" value="Unassembled WGS sequence"/>
</dbReference>
<reference evidence="1" key="1">
    <citation type="journal article" date="2021" name="Open Biol.">
        <title>Shared evolutionary footprints suggest mitochondrial oxidative damage underlies multiple complex I losses in fungi.</title>
        <authorList>
            <person name="Schikora-Tamarit M.A."/>
            <person name="Marcet-Houben M."/>
            <person name="Nosek J."/>
            <person name="Gabaldon T."/>
        </authorList>
    </citation>
    <scope>NUCLEOTIDE SEQUENCE</scope>
    <source>
        <strain evidence="1">CBS6075</strain>
    </source>
</reference>
<dbReference type="AlphaFoldDB" id="A0A9P8PBM2"/>
<dbReference type="EMBL" id="JAEUBE010000158">
    <property type="protein sequence ID" value="KAH3668499.1"/>
    <property type="molecule type" value="Genomic_DNA"/>
</dbReference>
<sequence>MTCSKQVHVWVGNNKPESIIFSLELLDRGSLIQIPSSYSSVFTNRNNEVFGWVEQHTRDVVGVSSTAVDFPSSSFTHSPEFNDSVVTTGDD</sequence>
<proteinExistence type="predicted"/>
<evidence type="ECO:0000313" key="2">
    <source>
        <dbReference type="Proteomes" id="UP000769157"/>
    </source>
</evidence>
<keyword evidence="2" id="KW-1185">Reference proteome</keyword>
<reference evidence="1" key="2">
    <citation type="submission" date="2021-01" db="EMBL/GenBank/DDBJ databases">
        <authorList>
            <person name="Schikora-Tamarit M.A."/>
        </authorList>
    </citation>
    <scope>NUCLEOTIDE SEQUENCE</scope>
    <source>
        <strain evidence="1">CBS6075</strain>
    </source>
</reference>
<comment type="caution">
    <text evidence="1">The sequence shown here is derived from an EMBL/GenBank/DDBJ whole genome shotgun (WGS) entry which is preliminary data.</text>
</comment>
<dbReference type="RefSeq" id="XP_046062913.1">
    <property type="nucleotide sequence ID" value="XM_046203103.1"/>
</dbReference>
<dbReference type="GeneID" id="70234220"/>
<accession>A0A9P8PBM2</accession>
<name>A0A9P8PBM2_9ASCO</name>
<gene>
    <name evidence="1" type="ORF">OGAPHI_002253</name>
</gene>